<organism evidence="2 3">
    <name type="scientific">Paenarthrobacter aromaticivorans</name>
    <dbReference type="NCBI Taxonomy" id="2849150"/>
    <lineage>
        <taxon>Bacteria</taxon>
        <taxon>Bacillati</taxon>
        <taxon>Actinomycetota</taxon>
        <taxon>Actinomycetes</taxon>
        <taxon>Micrococcales</taxon>
        <taxon>Micrococcaceae</taxon>
        <taxon>Paenarthrobacter</taxon>
    </lineage>
</organism>
<dbReference type="EMBL" id="JAHOPC010000011">
    <property type="protein sequence ID" value="MBU8867974.1"/>
    <property type="molecule type" value="Genomic_DNA"/>
</dbReference>
<gene>
    <name evidence="2" type="ORF">KSW38_16930</name>
</gene>
<evidence type="ECO:0000259" key="1">
    <source>
        <dbReference type="Pfam" id="PF04480"/>
    </source>
</evidence>
<comment type="caution">
    <text evidence="2">The sequence shown here is derived from an EMBL/GenBank/DDBJ whole genome shotgun (WGS) entry which is preliminary data.</text>
</comment>
<name>A0ABS6I8P6_9MICC</name>
<dbReference type="RefSeq" id="WP_216926090.1">
    <property type="nucleotide sequence ID" value="NZ_JAHOPC010000011.1"/>
</dbReference>
<accession>A0ABS6I8P6</accession>
<evidence type="ECO:0000313" key="3">
    <source>
        <dbReference type="Proteomes" id="UP000824166"/>
    </source>
</evidence>
<dbReference type="Pfam" id="PF04480">
    <property type="entry name" value="DUF559"/>
    <property type="match status" value="1"/>
</dbReference>
<feature type="domain" description="DUF559" evidence="1">
    <location>
        <begin position="186"/>
        <end position="267"/>
    </location>
</feature>
<proteinExistence type="predicted"/>
<protein>
    <submittedName>
        <fullName evidence="2">DUF559 domain-containing protein</fullName>
    </submittedName>
</protein>
<sequence length="280" mass="31011">MDALRYLQKIGGVARTRQLLAAGYSRADLARLSSQGARQPRRGVFMLGEHKPELAAALRHNAHVSCASAAPHYGLWLRKTPDLHHLACNHGHGLGFVRHRTNRFDPHPTLPIAAVEDVVLHAMACLEPPASTAIATSAIRLHGVPLELLKDQLRGDRSRPVLDALNELDLSAESIVEVDAQHLFRTHGIAFNSQVAIPGIGRVDFLIEDFLIVEVDGFAYHSSRKSLRNDLARNNASMVNGFLVLRYPPEVIWFEPERVLAEIRAVLSLPRDAPPRFVTQ</sequence>
<keyword evidence="3" id="KW-1185">Reference proteome</keyword>
<dbReference type="Proteomes" id="UP000824166">
    <property type="component" value="Unassembled WGS sequence"/>
</dbReference>
<reference evidence="2 3" key="1">
    <citation type="submission" date="2021-06" db="EMBL/GenBank/DDBJ databases">
        <authorList>
            <person name="Jeong J.W."/>
        </authorList>
    </citation>
    <scope>NUCLEOTIDE SEQUENCE [LARGE SCALE GENOMIC DNA]</scope>
    <source>
        <strain evidence="2 3">MMS21-TAE1-1</strain>
    </source>
</reference>
<evidence type="ECO:0000313" key="2">
    <source>
        <dbReference type="EMBL" id="MBU8867974.1"/>
    </source>
</evidence>
<dbReference type="InterPro" id="IPR007569">
    <property type="entry name" value="DUF559"/>
</dbReference>